<organism evidence="3 6">
    <name type="scientific">Phytophthora rubi</name>
    <dbReference type="NCBI Taxonomy" id="129364"/>
    <lineage>
        <taxon>Eukaryota</taxon>
        <taxon>Sar</taxon>
        <taxon>Stramenopiles</taxon>
        <taxon>Oomycota</taxon>
        <taxon>Peronosporomycetes</taxon>
        <taxon>Peronosporales</taxon>
        <taxon>Peronosporaceae</taxon>
        <taxon>Phytophthora</taxon>
    </lineage>
</organism>
<sequence length="101" mass="11058">MKVSYAVLVVTAALLAALPESSSSRSEVRQQVATTEMGVQLVHLRRALLETTSIVDASDEEEESDDSEAEEEEEFNEQAEEEDENENDDADAPTNPPESSD</sequence>
<dbReference type="AlphaFoldDB" id="A0A6A3IBG3"/>
<dbReference type="Proteomes" id="UP000434957">
    <property type="component" value="Unassembled WGS sequence"/>
</dbReference>
<comment type="caution">
    <text evidence="3">The sequence shown here is derived from an EMBL/GenBank/DDBJ whole genome shotgun (WGS) entry which is preliminary data.</text>
</comment>
<keyword evidence="2" id="KW-0732">Signal</keyword>
<evidence type="ECO:0008006" key="9">
    <source>
        <dbReference type="Google" id="ProtNLM"/>
    </source>
</evidence>
<feature type="chain" id="PRO_5036379730" description="RxLR effector protein" evidence="2">
    <location>
        <begin position="25"/>
        <end position="101"/>
    </location>
</feature>
<gene>
    <name evidence="3" type="ORF">PR001_g25133</name>
    <name evidence="4" type="ORF">PR002_g24485</name>
    <name evidence="5" type="ORF">PR003_g25831</name>
</gene>
<feature type="region of interest" description="Disordered" evidence="1">
    <location>
        <begin position="50"/>
        <end position="101"/>
    </location>
</feature>
<dbReference type="EMBL" id="QXFT01003192">
    <property type="protein sequence ID" value="KAE9288314.1"/>
    <property type="molecule type" value="Genomic_DNA"/>
</dbReference>
<evidence type="ECO:0000313" key="4">
    <source>
        <dbReference type="EMBL" id="KAE8979200.1"/>
    </source>
</evidence>
<evidence type="ECO:0000313" key="6">
    <source>
        <dbReference type="Proteomes" id="UP000429607"/>
    </source>
</evidence>
<feature type="compositionally biased region" description="Acidic residues" evidence="1">
    <location>
        <begin position="57"/>
        <end position="91"/>
    </location>
</feature>
<evidence type="ECO:0000256" key="1">
    <source>
        <dbReference type="SAM" id="MobiDB-lite"/>
    </source>
</evidence>
<evidence type="ECO:0000313" key="8">
    <source>
        <dbReference type="Proteomes" id="UP000435112"/>
    </source>
</evidence>
<accession>A0A6A3IBG3</accession>
<name>A0A6A3IBG3_9STRA</name>
<reference evidence="6 8" key="1">
    <citation type="submission" date="2018-09" db="EMBL/GenBank/DDBJ databases">
        <title>Genomic investigation of the strawberry pathogen Phytophthora fragariae indicates pathogenicity is determined by transcriptional variation in three key races.</title>
        <authorList>
            <person name="Adams T.M."/>
            <person name="Armitage A.D."/>
            <person name="Sobczyk M.K."/>
            <person name="Bates H.J."/>
            <person name="Dunwell J.M."/>
            <person name="Nellist C.F."/>
            <person name="Harrison R.J."/>
        </authorList>
    </citation>
    <scope>NUCLEOTIDE SEQUENCE [LARGE SCALE GENOMIC DNA]</scope>
    <source>
        <strain evidence="3 6">SCRP249</strain>
        <strain evidence="4 8">SCRP324</strain>
        <strain evidence="5 7">SCRP333</strain>
    </source>
</reference>
<evidence type="ECO:0000256" key="2">
    <source>
        <dbReference type="SAM" id="SignalP"/>
    </source>
</evidence>
<dbReference type="EMBL" id="QXFU01003016">
    <property type="protein sequence ID" value="KAE8979200.1"/>
    <property type="molecule type" value="Genomic_DNA"/>
</dbReference>
<feature type="signal peptide" evidence="2">
    <location>
        <begin position="1"/>
        <end position="24"/>
    </location>
</feature>
<proteinExistence type="predicted"/>
<evidence type="ECO:0000313" key="5">
    <source>
        <dbReference type="EMBL" id="KAE9288314.1"/>
    </source>
</evidence>
<evidence type="ECO:0000313" key="3">
    <source>
        <dbReference type="EMBL" id="KAE8977414.1"/>
    </source>
</evidence>
<keyword evidence="7" id="KW-1185">Reference proteome</keyword>
<dbReference type="Proteomes" id="UP000435112">
    <property type="component" value="Unassembled WGS sequence"/>
</dbReference>
<dbReference type="EMBL" id="QXFV01003367">
    <property type="protein sequence ID" value="KAE8977414.1"/>
    <property type="molecule type" value="Genomic_DNA"/>
</dbReference>
<evidence type="ECO:0000313" key="7">
    <source>
        <dbReference type="Proteomes" id="UP000434957"/>
    </source>
</evidence>
<protein>
    <recommendedName>
        <fullName evidence="9">RxLR effector protein</fullName>
    </recommendedName>
</protein>
<dbReference type="Proteomes" id="UP000429607">
    <property type="component" value="Unassembled WGS sequence"/>
</dbReference>